<evidence type="ECO:0000313" key="1">
    <source>
        <dbReference type="EMBL" id="CAD8103763.1"/>
    </source>
</evidence>
<protein>
    <recommendedName>
        <fullName evidence="3">MORN repeat protein</fullName>
    </recommendedName>
</protein>
<dbReference type="EMBL" id="CAJJDM010000125">
    <property type="protein sequence ID" value="CAD8103763.1"/>
    <property type="molecule type" value="Genomic_DNA"/>
</dbReference>
<name>A0A8S1PM24_PARPR</name>
<organism evidence="1 2">
    <name type="scientific">Paramecium primaurelia</name>
    <dbReference type="NCBI Taxonomy" id="5886"/>
    <lineage>
        <taxon>Eukaryota</taxon>
        <taxon>Sar</taxon>
        <taxon>Alveolata</taxon>
        <taxon>Ciliophora</taxon>
        <taxon>Intramacronucleata</taxon>
        <taxon>Oligohymenophorea</taxon>
        <taxon>Peniculida</taxon>
        <taxon>Parameciidae</taxon>
        <taxon>Paramecium</taxon>
    </lineage>
</organism>
<evidence type="ECO:0000313" key="2">
    <source>
        <dbReference type="Proteomes" id="UP000688137"/>
    </source>
</evidence>
<keyword evidence="2" id="KW-1185">Reference proteome</keyword>
<dbReference type="PANTHER" id="PTHR33706">
    <property type="entry name" value="MORN VARIANT REPEAT PROTEIN"/>
    <property type="match status" value="1"/>
</dbReference>
<dbReference type="AlphaFoldDB" id="A0A8S1PM24"/>
<gene>
    <name evidence="1" type="ORF">PPRIM_AZ9-3.1.T1220021</name>
</gene>
<dbReference type="PANTHER" id="PTHR33706:SF1">
    <property type="entry name" value="TPR REPEAT PROTEIN"/>
    <property type="match status" value="1"/>
</dbReference>
<accession>A0A8S1PM24</accession>
<sequence>MIQNNLGDFIPKNLQQIINLKWLGQYGNLNQQIGEWKALWENKPILAGGRYNDNGHKEGPWNELFCNYSEIDQLIESGIYQEGIRVGKWVTSKLLYICQTQYGKMSIGEGMYDDQGRKVGKWVDLHPQFSKDFLLVFEGDYIENVKNGYWSTKFKYFSENKYTIIGGGTYENGVKHGHWIDLSEYFNNRVQYLEEGNYDKGLKKGYWTIQQKKVPGYFLSIILQFPKMVYDKNGKKQGAWIEISKFTRTFGNSFLYSKGWYLDDVKDGYWEIIFMIDGVNFKRGGGKYQNGKKVGKWKEFEQQNDLFWRVQIGDYKEGNKYGFWESRKIKRYLPNQPYRFEQTLKKQDPIRVFGMFNENGLEEGHWCYVKESKEYEDCSQLKIELKNGIIDKKYEKDIKEFLDII</sequence>
<proteinExistence type="predicted"/>
<dbReference type="OMA" id="WIEISKF"/>
<reference evidence="1" key="1">
    <citation type="submission" date="2021-01" db="EMBL/GenBank/DDBJ databases">
        <authorList>
            <consortium name="Genoscope - CEA"/>
            <person name="William W."/>
        </authorList>
    </citation>
    <scope>NUCLEOTIDE SEQUENCE</scope>
</reference>
<comment type="caution">
    <text evidence="1">The sequence shown here is derived from an EMBL/GenBank/DDBJ whole genome shotgun (WGS) entry which is preliminary data.</text>
</comment>
<dbReference type="Proteomes" id="UP000688137">
    <property type="component" value="Unassembled WGS sequence"/>
</dbReference>
<evidence type="ECO:0008006" key="3">
    <source>
        <dbReference type="Google" id="ProtNLM"/>
    </source>
</evidence>